<comment type="caution">
    <text evidence="3">The sequence shown here is derived from an EMBL/GenBank/DDBJ whole genome shotgun (WGS) entry which is preliminary data.</text>
</comment>
<dbReference type="InterPro" id="IPR047057">
    <property type="entry name" value="MerR_fam"/>
</dbReference>
<dbReference type="InterPro" id="IPR000551">
    <property type="entry name" value="MerR-type_HTH_dom"/>
</dbReference>
<feature type="domain" description="HTH merR-type" evidence="2">
    <location>
        <begin position="1"/>
        <end position="71"/>
    </location>
</feature>
<evidence type="ECO:0000259" key="2">
    <source>
        <dbReference type="PROSITE" id="PS50937"/>
    </source>
</evidence>
<dbReference type="InterPro" id="IPR011256">
    <property type="entry name" value="Reg_factor_effector_dom_sf"/>
</dbReference>
<dbReference type="PROSITE" id="PS00552">
    <property type="entry name" value="HTH_MERR_1"/>
    <property type="match status" value="1"/>
</dbReference>
<keyword evidence="4" id="KW-1185">Reference proteome</keyword>
<dbReference type="PANTHER" id="PTHR30204">
    <property type="entry name" value="REDOX-CYCLING DRUG-SENSING TRANSCRIPTIONAL ACTIVATOR SOXR"/>
    <property type="match status" value="1"/>
</dbReference>
<evidence type="ECO:0000313" key="3">
    <source>
        <dbReference type="EMBL" id="MBB5433869.1"/>
    </source>
</evidence>
<accession>A0A7W8VFE0</accession>
<dbReference type="SUPFAM" id="SSF46955">
    <property type="entry name" value="Putative DNA-binding domain"/>
    <property type="match status" value="1"/>
</dbReference>
<dbReference type="Gene3D" id="3.20.80.10">
    <property type="entry name" value="Regulatory factor, effector binding domain"/>
    <property type="match status" value="1"/>
</dbReference>
<dbReference type="Gene3D" id="1.10.1660.10">
    <property type="match status" value="1"/>
</dbReference>
<dbReference type="SMART" id="SM00422">
    <property type="entry name" value="HTH_MERR"/>
    <property type="match status" value="1"/>
</dbReference>
<dbReference type="PROSITE" id="PS50937">
    <property type="entry name" value="HTH_MERR_2"/>
    <property type="match status" value="1"/>
</dbReference>
<dbReference type="Proteomes" id="UP000572635">
    <property type="component" value="Unassembled WGS sequence"/>
</dbReference>
<proteinExistence type="predicted"/>
<evidence type="ECO:0000256" key="1">
    <source>
        <dbReference type="ARBA" id="ARBA00023125"/>
    </source>
</evidence>
<protein>
    <submittedName>
        <fullName evidence="3">DNA-binding transcriptional MerR regulator</fullName>
    </submittedName>
</protein>
<name>A0A7W8VFE0_9ACTN</name>
<sequence>MMNIGEFAQLTGLSTKALRIYDEQGLLRPASVDPWTGYRRYTAAQLAAAVRIKGMREAGVPLADAPGILAGGEQGAAALAAYRESLAAERERQDAALAAVEALLRGEDAGRGVAERRAPAQHWAGAVLPAEAGGEDTADGEAAEEEANAVFAALWRALSAAGNRPAGPFWSTLRAAGEDGVELLCCWPVPHAVPQDFAPEGLTVESGLLPERTELAVSWRHDDPVPGLPGAVHPAVLMLLAEAERRGAEPDLSHLRQIGLLEDGHPVGVEVAVALA</sequence>
<gene>
    <name evidence="3" type="ORF">HDA36_003953</name>
</gene>
<dbReference type="RefSeq" id="WP_221331614.1">
    <property type="nucleotide sequence ID" value="NZ_BAAAJD010000017.1"/>
</dbReference>
<reference evidence="3 4" key="1">
    <citation type="submission" date="2020-08" db="EMBL/GenBank/DDBJ databases">
        <title>Sequencing the genomes of 1000 actinobacteria strains.</title>
        <authorList>
            <person name="Klenk H.-P."/>
        </authorList>
    </citation>
    <scope>NUCLEOTIDE SEQUENCE [LARGE SCALE GENOMIC DNA]</scope>
    <source>
        <strain evidence="3 4">DSM 44551</strain>
    </source>
</reference>
<keyword evidence="1 3" id="KW-0238">DNA-binding</keyword>
<dbReference type="InterPro" id="IPR009061">
    <property type="entry name" value="DNA-bd_dom_put_sf"/>
</dbReference>
<dbReference type="AlphaFoldDB" id="A0A7W8VFE0"/>
<evidence type="ECO:0000313" key="4">
    <source>
        <dbReference type="Proteomes" id="UP000572635"/>
    </source>
</evidence>
<dbReference type="GO" id="GO:0003700">
    <property type="term" value="F:DNA-binding transcription factor activity"/>
    <property type="evidence" value="ECO:0007669"/>
    <property type="project" value="InterPro"/>
</dbReference>
<dbReference type="GO" id="GO:0003677">
    <property type="term" value="F:DNA binding"/>
    <property type="evidence" value="ECO:0007669"/>
    <property type="project" value="UniProtKB-KW"/>
</dbReference>
<dbReference type="PANTHER" id="PTHR30204:SF97">
    <property type="entry name" value="MERR FAMILY REGULATORY PROTEIN"/>
    <property type="match status" value="1"/>
</dbReference>
<dbReference type="Pfam" id="PF13411">
    <property type="entry name" value="MerR_1"/>
    <property type="match status" value="1"/>
</dbReference>
<dbReference type="EMBL" id="JACHDB010000001">
    <property type="protein sequence ID" value="MBB5433869.1"/>
    <property type="molecule type" value="Genomic_DNA"/>
</dbReference>
<organism evidence="3 4">
    <name type="scientific">Nocardiopsis composta</name>
    <dbReference type="NCBI Taxonomy" id="157465"/>
    <lineage>
        <taxon>Bacteria</taxon>
        <taxon>Bacillati</taxon>
        <taxon>Actinomycetota</taxon>
        <taxon>Actinomycetes</taxon>
        <taxon>Streptosporangiales</taxon>
        <taxon>Nocardiopsidaceae</taxon>
        <taxon>Nocardiopsis</taxon>
    </lineage>
</organism>